<keyword evidence="3 7" id="KW-0812">Transmembrane</keyword>
<comment type="caution">
    <text evidence="9">The sequence shown here is derived from an EMBL/GenBank/DDBJ whole genome shotgun (WGS) entry which is preliminary data.</text>
</comment>
<evidence type="ECO:0000256" key="6">
    <source>
        <dbReference type="ARBA" id="ARBA00023136"/>
    </source>
</evidence>
<evidence type="ECO:0000313" key="9">
    <source>
        <dbReference type="EMBL" id="KAF7504047.1"/>
    </source>
</evidence>
<feature type="domain" description="EXPERA" evidence="8">
    <location>
        <begin position="1"/>
        <end position="127"/>
    </location>
</feature>
<dbReference type="InterPro" id="IPR016964">
    <property type="entry name" value="Sigma2_recept"/>
</dbReference>
<name>A0A8H7AAB3_9EURO</name>
<dbReference type="PANTHER" id="PTHR31204">
    <property type="entry name" value="SIGMA INTRACELLULAR RECEPTOR 2"/>
    <property type="match status" value="1"/>
</dbReference>
<keyword evidence="10" id="KW-1185">Reference proteome</keyword>
<dbReference type="GO" id="GO:0005789">
    <property type="term" value="C:endoplasmic reticulum membrane"/>
    <property type="evidence" value="ECO:0007669"/>
    <property type="project" value="UniProtKB-SubCell"/>
</dbReference>
<evidence type="ECO:0000256" key="4">
    <source>
        <dbReference type="ARBA" id="ARBA00022824"/>
    </source>
</evidence>
<dbReference type="AlphaFoldDB" id="A0A8H7AAB3"/>
<dbReference type="OrthoDB" id="433124at2759"/>
<reference evidence="9" key="1">
    <citation type="submission" date="2020-02" db="EMBL/GenBank/DDBJ databases">
        <authorList>
            <person name="Palmer J.M."/>
        </authorList>
    </citation>
    <scope>NUCLEOTIDE SEQUENCE</scope>
    <source>
        <strain evidence="9">EPUS1.4</strain>
        <tissue evidence="9">Thallus</tissue>
    </source>
</reference>
<keyword evidence="4 7" id="KW-0256">Endoplasmic reticulum</keyword>
<keyword evidence="5 7" id="KW-1133">Transmembrane helix</keyword>
<sequence>MFKQRSAVVDLTPFYPTSVKPQLLVDLRDWYITTYKDRFFLDPPAFFTAFGILEAVYHLPLSFWAVGAILRDDPLVPLHLLVWSVETVMSTLTCTVEAMCWEGFKKEERIALAQLYVPYLVLAVGMGLDMFLRLRTRLREQTRGIVSAVRISKATS</sequence>
<comment type="subcellular location">
    <subcellularLocation>
        <location evidence="1">Endoplasmic reticulum membrane</location>
        <topology evidence="1">Multi-pass membrane protein</topology>
    </subcellularLocation>
</comment>
<evidence type="ECO:0000259" key="8">
    <source>
        <dbReference type="PROSITE" id="PS51751"/>
    </source>
</evidence>
<accession>A0A8H7AAB3</accession>
<evidence type="ECO:0000256" key="3">
    <source>
        <dbReference type="ARBA" id="ARBA00022692"/>
    </source>
</evidence>
<dbReference type="EMBL" id="JAACFV010000151">
    <property type="protein sequence ID" value="KAF7504047.1"/>
    <property type="molecule type" value="Genomic_DNA"/>
</dbReference>
<dbReference type="InterPro" id="IPR051987">
    <property type="entry name" value="Sigma-2_receptor-like"/>
</dbReference>
<keyword evidence="6 7" id="KW-0472">Membrane</keyword>
<dbReference type="Proteomes" id="UP000606974">
    <property type="component" value="Unassembled WGS sequence"/>
</dbReference>
<organism evidence="9 10">
    <name type="scientific">Endocarpon pusillum</name>
    <dbReference type="NCBI Taxonomy" id="364733"/>
    <lineage>
        <taxon>Eukaryota</taxon>
        <taxon>Fungi</taxon>
        <taxon>Dikarya</taxon>
        <taxon>Ascomycota</taxon>
        <taxon>Pezizomycotina</taxon>
        <taxon>Eurotiomycetes</taxon>
        <taxon>Chaetothyriomycetidae</taxon>
        <taxon>Verrucariales</taxon>
        <taxon>Verrucariaceae</taxon>
        <taxon>Endocarpon</taxon>
    </lineage>
</organism>
<evidence type="ECO:0000256" key="2">
    <source>
        <dbReference type="ARBA" id="ARBA00009096"/>
    </source>
</evidence>
<dbReference type="PROSITE" id="PS51751">
    <property type="entry name" value="EXPERA"/>
    <property type="match status" value="1"/>
</dbReference>
<comment type="similarity">
    <text evidence="2">Belongs to the TMEM97/sigma-2 receptor family.</text>
</comment>
<evidence type="ECO:0000256" key="1">
    <source>
        <dbReference type="ARBA" id="ARBA00004477"/>
    </source>
</evidence>
<evidence type="ECO:0000313" key="10">
    <source>
        <dbReference type="Proteomes" id="UP000606974"/>
    </source>
</evidence>
<comment type="caution">
    <text evidence="7">Lacks conserved residue(s) required for the propagation of feature annotation.</text>
</comment>
<evidence type="ECO:0000256" key="7">
    <source>
        <dbReference type="PIRNR" id="PIRNR031032"/>
    </source>
</evidence>
<dbReference type="PANTHER" id="PTHR31204:SF1">
    <property type="entry name" value="SIGMA INTRACELLULAR RECEPTOR 2"/>
    <property type="match status" value="1"/>
</dbReference>
<protein>
    <recommendedName>
        <fullName evidence="7">Efficient mitochondria targeting-associated protein 19</fullName>
    </recommendedName>
</protein>
<feature type="transmembrane region" description="Helical" evidence="7">
    <location>
        <begin position="45"/>
        <end position="70"/>
    </location>
</feature>
<evidence type="ECO:0000256" key="5">
    <source>
        <dbReference type="ARBA" id="ARBA00022989"/>
    </source>
</evidence>
<gene>
    <name evidence="9" type="ORF">GJ744_002876</name>
</gene>
<dbReference type="InterPro" id="IPR033118">
    <property type="entry name" value="EXPERA"/>
</dbReference>
<proteinExistence type="inferred from homology"/>
<dbReference type="Pfam" id="PF05241">
    <property type="entry name" value="EBP"/>
    <property type="match status" value="1"/>
</dbReference>
<dbReference type="PIRSF" id="PIRSF031032">
    <property type="entry name" value="TMP_97_prd"/>
    <property type="match status" value="1"/>
</dbReference>
<feature type="transmembrane region" description="Helical" evidence="7">
    <location>
        <begin position="116"/>
        <end position="134"/>
    </location>
</feature>